<feature type="compositionally biased region" description="Basic and acidic residues" evidence="2">
    <location>
        <begin position="44"/>
        <end position="55"/>
    </location>
</feature>
<reference evidence="4 5" key="1">
    <citation type="submission" date="2016-03" db="EMBL/GenBank/DDBJ databases">
        <title>The draft genome sequence of Fonsecaea nubica causative agent of cutaneous subcutaneous infection in human host.</title>
        <authorList>
            <person name="Costa F."/>
            <person name="Sybren D.H."/>
            <person name="Raittz R.T."/>
            <person name="Weiss V.A."/>
            <person name="Leao A.C."/>
            <person name="Gomes R."/>
            <person name="De Souza E.M."/>
            <person name="Pedrosa F.O."/>
            <person name="Steffens M.B."/>
            <person name="Bombassaro A."/>
            <person name="Tadra-Sfeir M.Z."/>
            <person name="Moreno L.F."/>
            <person name="Najafzadeh M.J."/>
            <person name="Felipe M.S."/>
            <person name="Teixeira M."/>
            <person name="Sun J."/>
            <person name="Xi L."/>
            <person name="Castro M.A."/>
            <person name="Vicente V.A."/>
        </authorList>
    </citation>
    <scope>NUCLEOTIDE SEQUENCE [LARGE SCALE GENOMIC DNA]</scope>
    <source>
        <strain evidence="4 5">CBS 269.64</strain>
    </source>
</reference>
<evidence type="ECO:0000256" key="2">
    <source>
        <dbReference type="SAM" id="MobiDB-lite"/>
    </source>
</evidence>
<feature type="domain" description="Ubiquitin-like" evidence="3">
    <location>
        <begin position="1326"/>
        <end position="1353"/>
    </location>
</feature>
<dbReference type="GO" id="GO:0005543">
    <property type="term" value="F:phospholipid binding"/>
    <property type="evidence" value="ECO:0007669"/>
    <property type="project" value="InterPro"/>
</dbReference>
<dbReference type="GO" id="GO:0000226">
    <property type="term" value="P:microtubule cytoskeleton organization"/>
    <property type="evidence" value="ECO:0007669"/>
    <property type="project" value="TreeGrafter"/>
</dbReference>
<feature type="compositionally biased region" description="Low complexity" evidence="2">
    <location>
        <begin position="760"/>
        <end position="777"/>
    </location>
</feature>
<feature type="region of interest" description="Disordered" evidence="2">
    <location>
        <begin position="1091"/>
        <end position="1209"/>
    </location>
</feature>
<feature type="compositionally biased region" description="Basic and acidic residues" evidence="2">
    <location>
        <begin position="1149"/>
        <end position="1159"/>
    </location>
</feature>
<name>A0A178D1H0_9EURO</name>
<evidence type="ECO:0000313" key="4">
    <source>
        <dbReference type="EMBL" id="OAL35958.1"/>
    </source>
</evidence>
<proteinExistence type="predicted"/>
<dbReference type="GO" id="GO:0005938">
    <property type="term" value="C:cell cortex"/>
    <property type="evidence" value="ECO:0007669"/>
    <property type="project" value="InterPro"/>
</dbReference>
<dbReference type="EMBL" id="LVCJ01000026">
    <property type="protein sequence ID" value="OAL35958.1"/>
    <property type="molecule type" value="Genomic_DNA"/>
</dbReference>
<feature type="compositionally biased region" description="Low complexity" evidence="2">
    <location>
        <begin position="1181"/>
        <end position="1195"/>
    </location>
</feature>
<feature type="compositionally biased region" description="Polar residues" evidence="2">
    <location>
        <begin position="240"/>
        <end position="249"/>
    </location>
</feature>
<dbReference type="GO" id="GO:0015631">
    <property type="term" value="F:tubulin binding"/>
    <property type="evidence" value="ECO:0007669"/>
    <property type="project" value="TreeGrafter"/>
</dbReference>
<protein>
    <recommendedName>
        <fullName evidence="3">Ubiquitin-like domain-containing protein</fullName>
    </recommendedName>
</protein>
<dbReference type="InterPro" id="IPR053005">
    <property type="entry name" value="Nuclear_Pos-Cytoskel_Interact"/>
</dbReference>
<feature type="coiled-coil region" evidence="1">
    <location>
        <begin position="94"/>
        <end position="188"/>
    </location>
</feature>
<evidence type="ECO:0000313" key="5">
    <source>
        <dbReference type="Proteomes" id="UP000185904"/>
    </source>
</evidence>
<sequence length="1427" mass="156158">MDPEVSYSLPSPTDTPYRTPSSSQSLRSRRYEDMSPSSTPPPMPDERASKRRSNDSLHSNPALDENISPLDPRRFTPTLHASLVSEILSLRRDLESRTNDIEKLEISLHAAQTQNEVLNNNLLQANKETRSVKRQMQMLEGGTLSALNDLAKERDDALSDVTDLRKRLEQTQKKAKSQEETADKTQALWDKDKEMWLAEKRGLETKVHIAEGRLKVVLSELANSQQQPVPASPTERAHSRNSIMDSPSKGSIIARRGRRHSATSVNSDTHGGRVSVLSFHNGISINLADELAFDEMEEDMLNALDNDDGRVSPDALPEEHVRPASSLSIKARKVLGLPVDFEDMERNDSPEHDRSGAMSTDGNRRRPSVKYVDTAIQFSPPASPWPMSDPRPKANGHRPLEISIANARQISVTPSPVSPQDSIDIAWEKQRPVMVSSGCQTVEALPSPPLTPDKRDAGLATIPESALERVETATIGTQTEAAQPVFDQFSHKHTGSEETLDLKVPLIAIIPPASRPATPETSVMLPPRTKNASTQVANHLLGGYKSSSMQTEEIRVDIRAIVPPSEMPPAPLSSHYRPPISSRAVPPPIPRSRVSPGSSMFASRRSAIAGPSKIPPLNDNGPLTRDFASNMPRPVRSSSLFAGFDDDAENRDDYIEEDTFEEDDIFSRPTAKFVLKSGKLVSQDLRLDDVSESAAVSAGEAAALENLRLSEDSLPPEMKAILFQTRTSPRRGSQRQNMGLKLKRVPSARSNNMRRAALISSGAAAHQSSHSQSTTGSLESNNPPPFPVPLRYSSAKVGKSISEGGRSSPGSSNASPTKRPRNSKFAKPMLRKARSGPAISPHSQARKSRSRSPPLEPRVSIVPEMPSFQMPTTTPAPVIEPYSNPREASAPRPSIATGPSRQRSHTKQNSDVLSMQQTSVVDSIAQTMVGEWMYKYVRRRKSFGVTEKADWDANKSVEEISQSVTNNGVRHKRWVWLAPYERAVMWSSKQPTSGTALMGKSGRKREFSIMKSACPKANCQPVMIKSVLDVKDDNPMPKGALTGASFNRSILILTPQRALKFTATSQERHYIWLTALSFLSHSPLSVNDLTAIPPPPPLPEHDVSPAPAPSLAGSLRRRPIRDSIRLTKGVAKSAAGTRSFTTDGSVPVHDSRPPTRDYYDPLTDPALPPTIPRHSRKRSNTAPRAPPSSFRSFSTNGVTPSLPGPGSNYSQSVHSTAVYSSDRGLYTPSLGMQSVISSRRGSEASASGRPPLPTFMDNNQTTTMRMDAFIEHEQGTSSGRPSFNFMRSGQPKRKDMGYWGAEQGRESISPVDSLLHNDVPAALKQVYRIKERVEEKEGIPPVQQRLIYGGKQIGGKHVGVSEKYSGSDGQVGLSWISNTMSPRSAGVGNLLSEYSRVVNRADEKTAEDYGLEGGNTLHLVLALRGGR</sequence>
<dbReference type="Pfam" id="PF00240">
    <property type="entry name" value="ubiquitin"/>
    <property type="match status" value="1"/>
</dbReference>
<feature type="region of interest" description="Disordered" evidence="2">
    <location>
        <begin position="225"/>
        <end position="249"/>
    </location>
</feature>
<feature type="region of interest" description="Disordered" evidence="2">
    <location>
        <begin position="1"/>
        <end position="71"/>
    </location>
</feature>
<feature type="compositionally biased region" description="Polar residues" evidence="2">
    <location>
        <begin position="8"/>
        <end position="26"/>
    </location>
</feature>
<dbReference type="GO" id="GO:0005739">
    <property type="term" value="C:mitochondrion"/>
    <property type="evidence" value="ECO:0007669"/>
    <property type="project" value="TreeGrafter"/>
</dbReference>
<dbReference type="SUPFAM" id="SSF54236">
    <property type="entry name" value="Ubiquitin-like"/>
    <property type="match status" value="1"/>
</dbReference>
<dbReference type="Gene3D" id="3.10.20.90">
    <property type="entry name" value="Phosphatidylinositol 3-kinase Catalytic Subunit, Chain A, domain 1"/>
    <property type="match status" value="1"/>
</dbReference>
<feature type="region of interest" description="Disordered" evidence="2">
    <location>
        <begin position="378"/>
        <end position="397"/>
    </location>
</feature>
<comment type="caution">
    <text evidence="4">The sequence shown here is derived from an EMBL/GenBank/DDBJ whole genome shotgun (WGS) entry which is preliminary data.</text>
</comment>
<organism evidence="4 5">
    <name type="scientific">Fonsecaea nubica</name>
    <dbReference type="NCBI Taxonomy" id="856822"/>
    <lineage>
        <taxon>Eukaryota</taxon>
        <taxon>Fungi</taxon>
        <taxon>Dikarya</taxon>
        <taxon>Ascomycota</taxon>
        <taxon>Pezizomycotina</taxon>
        <taxon>Eurotiomycetes</taxon>
        <taxon>Chaetothyriomycetidae</taxon>
        <taxon>Chaetothyriales</taxon>
        <taxon>Herpotrichiellaceae</taxon>
        <taxon>Fonsecaea</taxon>
    </lineage>
</organism>
<dbReference type="OrthoDB" id="2149224at2759"/>
<feature type="compositionally biased region" description="Basic residues" evidence="2">
    <location>
        <begin position="818"/>
        <end position="834"/>
    </location>
</feature>
<dbReference type="Pfam" id="PF12814">
    <property type="entry name" value="Mcp5_PH"/>
    <property type="match status" value="1"/>
</dbReference>
<gene>
    <name evidence="4" type="ORF">AYO20_04864</name>
</gene>
<feature type="compositionally biased region" description="Polar residues" evidence="2">
    <location>
        <begin position="897"/>
        <end position="914"/>
    </location>
</feature>
<dbReference type="PANTHER" id="PTHR28190">
    <property type="entry name" value="NUCLEAR MIGRATION PROTEIN NUM1"/>
    <property type="match status" value="1"/>
</dbReference>
<feature type="compositionally biased region" description="Basic and acidic residues" evidence="2">
    <location>
        <begin position="344"/>
        <end position="355"/>
    </location>
</feature>
<dbReference type="InterPro" id="IPR000626">
    <property type="entry name" value="Ubiquitin-like_dom"/>
</dbReference>
<dbReference type="InterPro" id="IPR029071">
    <property type="entry name" value="Ubiquitin-like_domsf"/>
</dbReference>
<feature type="region of interest" description="Disordered" evidence="2">
    <location>
        <begin position="1236"/>
        <end position="1258"/>
    </location>
</feature>
<keyword evidence="5" id="KW-1185">Reference proteome</keyword>
<dbReference type="Proteomes" id="UP000185904">
    <property type="component" value="Unassembled WGS sequence"/>
</dbReference>
<feature type="compositionally biased region" description="Low complexity" evidence="2">
    <location>
        <begin position="1237"/>
        <end position="1249"/>
    </location>
</feature>
<feature type="domain" description="Ubiquitin-like" evidence="3">
    <location>
        <begin position="1402"/>
        <end position="1426"/>
    </location>
</feature>
<keyword evidence="1" id="KW-0175">Coiled coil</keyword>
<dbReference type="PANTHER" id="PTHR28190:SF2">
    <property type="entry name" value="MIGRATION PROTEIN, PUTATIVE (AFU_ORTHOLOGUE AFUA_2G07730)-RELATED"/>
    <property type="match status" value="1"/>
</dbReference>
<feature type="region of interest" description="Disordered" evidence="2">
    <location>
        <begin position="341"/>
        <end position="369"/>
    </location>
</feature>
<dbReference type="GeneID" id="34588282"/>
<accession>A0A178D1H0</accession>
<dbReference type="RefSeq" id="XP_022500970.1">
    <property type="nucleotide sequence ID" value="XM_022643159.1"/>
</dbReference>
<dbReference type="InterPro" id="IPR024774">
    <property type="entry name" value="PH_dom-Mcp5-type"/>
</dbReference>
<evidence type="ECO:0000259" key="3">
    <source>
        <dbReference type="PROSITE" id="PS50053"/>
    </source>
</evidence>
<feature type="region of interest" description="Disordered" evidence="2">
    <location>
        <begin position="723"/>
        <end position="914"/>
    </location>
</feature>
<evidence type="ECO:0000256" key="1">
    <source>
        <dbReference type="SAM" id="Coils"/>
    </source>
</evidence>
<dbReference type="GO" id="GO:0032065">
    <property type="term" value="P:maintenance of protein location in cell cortex"/>
    <property type="evidence" value="ECO:0007669"/>
    <property type="project" value="InterPro"/>
</dbReference>
<dbReference type="PROSITE" id="PS50053">
    <property type="entry name" value="UBIQUITIN_2"/>
    <property type="match status" value="2"/>
</dbReference>